<proteinExistence type="predicted"/>
<reference evidence="2 3" key="1">
    <citation type="submission" date="2019-11" db="EMBL/GenBank/DDBJ databases">
        <title>Novel species isolated from a subtropical stream in China.</title>
        <authorList>
            <person name="Lu H."/>
        </authorList>
    </citation>
    <scope>NUCLEOTIDE SEQUENCE [LARGE SCALE GENOMIC DNA]</scope>
    <source>
        <strain evidence="2 3">FT80W</strain>
    </source>
</reference>
<dbReference type="RefSeq" id="WP_154382139.1">
    <property type="nucleotide sequence ID" value="NZ_WKJK01000018.1"/>
</dbReference>
<sequence>MNKQARTAIRQGAQGGFTLIELIVVIVILGILAATALPRFSDLGGDARVASLNAAVGATRSAIAMTHGAALAGNTASAATGTVTMEGVTINMVNGFPAVASIANAAGLTNTADYQTSISGTTITIRPASVATNSNCNFTYTESTAVNTAPVIVTTNLTNTNCR</sequence>
<organism evidence="2 3">
    <name type="scientific">Duganella guangzhouensis</name>
    <dbReference type="NCBI Taxonomy" id="2666084"/>
    <lineage>
        <taxon>Bacteria</taxon>
        <taxon>Pseudomonadati</taxon>
        <taxon>Pseudomonadota</taxon>
        <taxon>Betaproteobacteria</taxon>
        <taxon>Burkholderiales</taxon>
        <taxon>Oxalobacteraceae</taxon>
        <taxon>Telluria group</taxon>
        <taxon>Duganella</taxon>
    </lineage>
</organism>
<evidence type="ECO:0000313" key="3">
    <source>
        <dbReference type="Proteomes" id="UP000433309"/>
    </source>
</evidence>
<dbReference type="EMBL" id="WKJK01000018">
    <property type="protein sequence ID" value="MRW93581.1"/>
    <property type="molecule type" value="Genomic_DNA"/>
</dbReference>
<feature type="transmembrane region" description="Helical" evidence="1">
    <location>
        <begin position="12"/>
        <end position="34"/>
    </location>
</feature>
<keyword evidence="1" id="KW-0812">Transmembrane</keyword>
<dbReference type="SUPFAM" id="SSF54523">
    <property type="entry name" value="Pili subunits"/>
    <property type="match status" value="1"/>
</dbReference>
<dbReference type="PANTHER" id="PTHR30093:SF7">
    <property type="entry name" value="MSHA MAJOR PILIN SUBUNIT MSHA"/>
    <property type="match status" value="1"/>
</dbReference>
<name>A0A6I2L5Y7_9BURK</name>
<dbReference type="InterPro" id="IPR045584">
    <property type="entry name" value="Pilin-like"/>
</dbReference>
<dbReference type="Proteomes" id="UP000433309">
    <property type="component" value="Unassembled WGS sequence"/>
</dbReference>
<dbReference type="InterPro" id="IPR012902">
    <property type="entry name" value="N_methyl_site"/>
</dbReference>
<keyword evidence="3" id="KW-1185">Reference proteome</keyword>
<dbReference type="Gene3D" id="3.30.700.10">
    <property type="entry name" value="Glycoprotein, Type 4 Pilin"/>
    <property type="match status" value="1"/>
</dbReference>
<keyword evidence="1" id="KW-0472">Membrane</keyword>
<gene>
    <name evidence="2" type="ORF">GJ699_26670</name>
</gene>
<comment type="caution">
    <text evidence="2">The sequence shown here is derived from an EMBL/GenBank/DDBJ whole genome shotgun (WGS) entry which is preliminary data.</text>
</comment>
<keyword evidence="1" id="KW-1133">Transmembrane helix</keyword>
<dbReference type="Pfam" id="PF07963">
    <property type="entry name" value="N_methyl"/>
    <property type="match status" value="1"/>
</dbReference>
<dbReference type="PANTHER" id="PTHR30093">
    <property type="entry name" value="GENERAL SECRETION PATHWAY PROTEIN G"/>
    <property type="match status" value="1"/>
</dbReference>
<evidence type="ECO:0000256" key="1">
    <source>
        <dbReference type="SAM" id="Phobius"/>
    </source>
</evidence>
<protein>
    <submittedName>
        <fullName evidence="2">Prepilin-type N-terminal cleavage/methylation domain-containing protein</fullName>
    </submittedName>
</protein>
<evidence type="ECO:0000313" key="2">
    <source>
        <dbReference type="EMBL" id="MRW93581.1"/>
    </source>
</evidence>
<dbReference type="NCBIfam" id="TIGR02532">
    <property type="entry name" value="IV_pilin_GFxxxE"/>
    <property type="match status" value="1"/>
</dbReference>
<accession>A0A6I2L5Y7</accession>
<dbReference type="PROSITE" id="PS00409">
    <property type="entry name" value="PROKAR_NTER_METHYL"/>
    <property type="match status" value="1"/>
</dbReference>
<dbReference type="AlphaFoldDB" id="A0A6I2L5Y7"/>